<feature type="domain" description="NET" evidence="4">
    <location>
        <begin position="312"/>
        <end position="392"/>
    </location>
</feature>
<dbReference type="InterPro" id="IPR038336">
    <property type="entry name" value="NET_sf"/>
</dbReference>
<comment type="caution">
    <text evidence="5">The sequence shown here is derived from an EMBL/GenBank/DDBJ whole genome shotgun (WGS) entry which is preliminary data.</text>
</comment>
<dbReference type="AlphaFoldDB" id="A0AAU9LAK6"/>
<evidence type="ECO:0000256" key="2">
    <source>
        <dbReference type="ARBA" id="ARBA00023163"/>
    </source>
</evidence>
<dbReference type="PROSITE" id="PS51525">
    <property type="entry name" value="NET"/>
    <property type="match status" value="1"/>
</dbReference>
<accession>A0AAU9LAK6</accession>
<evidence type="ECO:0000256" key="1">
    <source>
        <dbReference type="ARBA" id="ARBA00023015"/>
    </source>
</evidence>
<dbReference type="Pfam" id="PF17035">
    <property type="entry name" value="BET"/>
    <property type="match status" value="1"/>
</dbReference>
<sequence length="392" mass="43831">MRKVETRRKENQSPFQSSEASKEPVKSQIILLFAEPQSGGGINKCRTDDERLRLETLEVSSRFLKKNRKNVNKKSLPVVNPDHLLSGDDFSPSSSRLVGTEATRSIASNEKTSPAGLGSLFSNAVGDGLSGVEKARLMSMLRQSVVTLTKEVDEMLGPVFSMHRLRALMGPTKTCARFQDSNCEVVTENRAPKRLKGTPNEQKGMAISDKSCQNKGCAKFSEMDNNTQKSNTNESKSLCGDCLKQANGSHEYMNESFLGSTSRDDKENGEVNDDLQVLLVNRGPKVVEKMDKHSAELSAMLGCMEEKLEELLDVIISSCRLMTLLEKHKLRKLIVKLPPKNLDRVAEIIQRGKPSEKRSCDNIDVDLQQEDNITLWRLYFYVKAVENAQKLF</sequence>
<keyword evidence="6" id="KW-1185">Reference proteome</keyword>
<dbReference type="EMBL" id="CAKMRJ010000001">
    <property type="protein sequence ID" value="CAH1412913.1"/>
    <property type="molecule type" value="Genomic_DNA"/>
</dbReference>
<evidence type="ECO:0000313" key="5">
    <source>
        <dbReference type="EMBL" id="CAH1412913.1"/>
    </source>
</evidence>
<dbReference type="InterPro" id="IPR027353">
    <property type="entry name" value="NET_dom"/>
</dbReference>
<protein>
    <recommendedName>
        <fullName evidence="4">NET domain-containing protein</fullName>
    </recommendedName>
</protein>
<dbReference type="Gene3D" id="1.20.1270.220">
    <property type="match status" value="1"/>
</dbReference>
<reference evidence="5 6" key="1">
    <citation type="submission" date="2022-01" db="EMBL/GenBank/DDBJ databases">
        <authorList>
            <person name="Xiong W."/>
            <person name="Schranz E."/>
        </authorList>
    </citation>
    <scope>NUCLEOTIDE SEQUENCE [LARGE SCALE GENOMIC DNA]</scope>
</reference>
<keyword evidence="1" id="KW-0805">Transcription regulation</keyword>
<evidence type="ECO:0000259" key="4">
    <source>
        <dbReference type="PROSITE" id="PS51525"/>
    </source>
</evidence>
<name>A0AAU9LAK6_9ASTR</name>
<evidence type="ECO:0000313" key="6">
    <source>
        <dbReference type="Proteomes" id="UP001157418"/>
    </source>
</evidence>
<dbReference type="PANTHER" id="PTHR45926">
    <property type="entry name" value="OSJNBA0053K19.4 PROTEIN"/>
    <property type="match status" value="1"/>
</dbReference>
<organism evidence="5 6">
    <name type="scientific">Lactuca virosa</name>
    <dbReference type="NCBI Taxonomy" id="75947"/>
    <lineage>
        <taxon>Eukaryota</taxon>
        <taxon>Viridiplantae</taxon>
        <taxon>Streptophyta</taxon>
        <taxon>Embryophyta</taxon>
        <taxon>Tracheophyta</taxon>
        <taxon>Spermatophyta</taxon>
        <taxon>Magnoliopsida</taxon>
        <taxon>eudicotyledons</taxon>
        <taxon>Gunneridae</taxon>
        <taxon>Pentapetalae</taxon>
        <taxon>asterids</taxon>
        <taxon>campanulids</taxon>
        <taxon>Asterales</taxon>
        <taxon>Asteraceae</taxon>
        <taxon>Cichorioideae</taxon>
        <taxon>Cichorieae</taxon>
        <taxon>Lactucinae</taxon>
        <taxon>Lactuca</taxon>
    </lineage>
</organism>
<proteinExistence type="predicted"/>
<feature type="region of interest" description="Disordered" evidence="3">
    <location>
        <begin position="1"/>
        <end position="25"/>
    </location>
</feature>
<evidence type="ECO:0000256" key="3">
    <source>
        <dbReference type="SAM" id="MobiDB-lite"/>
    </source>
</evidence>
<gene>
    <name evidence="5" type="ORF">LVIROSA_LOCUS899</name>
</gene>
<keyword evidence="2" id="KW-0804">Transcription</keyword>
<dbReference type="Proteomes" id="UP001157418">
    <property type="component" value="Unassembled WGS sequence"/>
</dbReference>